<dbReference type="STRING" id="560819.SAMN05428998_11092"/>
<dbReference type="SMART" id="SM00882">
    <property type="entry name" value="CoA_trans"/>
    <property type="match status" value="1"/>
</dbReference>
<dbReference type="GO" id="GO:0008410">
    <property type="term" value="F:CoA-transferase activity"/>
    <property type="evidence" value="ECO:0007669"/>
    <property type="project" value="InterPro"/>
</dbReference>
<dbReference type="Proteomes" id="UP000192917">
    <property type="component" value="Unassembled WGS sequence"/>
</dbReference>
<organism evidence="1 2">
    <name type="scientific">Tistlia consotensis USBA 355</name>
    <dbReference type="NCBI Taxonomy" id="560819"/>
    <lineage>
        <taxon>Bacteria</taxon>
        <taxon>Pseudomonadati</taxon>
        <taxon>Pseudomonadota</taxon>
        <taxon>Alphaproteobacteria</taxon>
        <taxon>Rhodospirillales</taxon>
        <taxon>Rhodovibrionaceae</taxon>
        <taxon>Tistlia</taxon>
    </lineage>
</organism>
<evidence type="ECO:0000313" key="2">
    <source>
        <dbReference type="Proteomes" id="UP000192917"/>
    </source>
</evidence>
<keyword evidence="1" id="KW-0808">Transferase</keyword>
<accession>A0A1Y6C0L7</accession>
<dbReference type="RefSeq" id="WP_322111212.1">
    <property type="nucleotide sequence ID" value="NZ_FWZX01000010.1"/>
</dbReference>
<sequence>MAMTAFAPISLEALAEAIPDGALLAVPPDYGGVAMAATVALLRRGTGGLRLYCLPYSTLQADLLIGTGAVAEVEAAAITLGEQGLAPRFSAAVEGGRLTMRDSTCPALHAALQAAEKGVPFMPLRGLLGSDILANRPDWKVIDNPFEAGDPIVLLPAVVPDVALFHAPRADAEGNVWIGRRRELATLAHAAKRTLVTVEEVVEGSFFESEGSAANALPALYVEAVAVAPRGAWPCACPGLYDADPAAIGDYAKAARDEAGFRDYLKRLLDGRIAPCVLEVEPA</sequence>
<name>A0A1Y6C0L7_9PROT</name>
<dbReference type="InterPro" id="IPR004165">
    <property type="entry name" value="CoA_trans_fam_I"/>
</dbReference>
<dbReference type="InterPro" id="IPR037171">
    <property type="entry name" value="NagB/RpiA_transferase-like"/>
</dbReference>
<dbReference type="AlphaFoldDB" id="A0A1Y6C0L7"/>
<reference evidence="1 2" key="1">
    <citation type="submission" date="2017-04" db="EMBL/GenBank/DDBJ databases">
        <authorList>
            <person name="Afonso C.L."/>
            <person name="Miller P.J."/>
            <person name="Scott M.A."/>
            <person name="Spackman E."/>
            <person name="Goraichik I."/>
            <person name="Dimitrov K.M."/>
            <person name="Suarez D.L."/>
            <person name="Swayne D.E."/>
        </authorList>
    </citation>
    <scope>NUCLEOTIDE SEQUENCE [LARGE SCALE GENOMIC DNA]</scope>
    <source>
        <strain evidence="1 2">USBA 355</strain>
    </source>
</reference>
<dbReference type="EMBL" id="FWZX01000010">
    <property type="protein sequence ID" value="SMF30164.1"/>
    <property type="molecule type" value="Genomic_DNA"/>
</dbReference>
<keyword evidence="2" id="KW-1185">Reference proteome</keyword>
<dbReference type="Pfam" id="PF01144">
    <property type="entry name" value="CoA_trans"/>
    <property type="match status" value="1"/>
</dbReference>
<dbReference type="SUPFAM" id="SSF100950">
    <property type="entry name" value="NagB/RpiA/CoA transferase-like"/>
    <property type="match status" value="1"/>
</dbReference>
<dbReference type="Gene3D" id="3.40.1080.10">
    <property type="entry name" value="Glutaconate Coenzyme A-transferase"/>
    <property type="match status" value="1"/>
</dbReference>
<evidence type="ECO:0000313" key="1">
    <source>
        <dbReference type="EMBL" id="SMF30164.1"/>
    </source>
</evidence>
<proteinExistence type="predicted"/>
<protein>
    <submittedName>
        <fullName evidence="1">Glutaconate CoA-transferase subunit A</fullName>
    </submittedName>
</protein>
<dbReference type="Gene3D" id="3.30.30.40">
    <property type="match status" value="1"/>
</dbReference>
<gene>
    <name evidence="1" type="ORF">SAMN05428998_11092</name>
</gene>